<protein>
    <submittedName>
        <fullName evidence="3">Glycosyltransferase family 4 protein</fullName>
    </submittedName>
</protein>
<feature type="domain" description="Glycosyl transferase family 1" evidence="1">
    <location>
        <begin position="191"/>
        <end position="361"/>
    </location>
</feature>
<accession>A0AAX0BNJ4</accession>
<dbReference type="Proteomes" id="UP001193756">
    <property type="component" value="Unassembled WGS sequence"/>
</dbReference>
<dbReference type="Gene3D" id="3.40.50.2000">
    <property type="entry name" value="Glycogen Phosphorylase B"/>
    <property type="match status" value="2"/>
</dbReference>
<dbReference type="SUPFAM" id="SSF53756">
    <property type="entry name" value="UDP-Glycosyltransferase/glycogen phosphorylase"/>
    <property type="match status" value="1"/>
</dbReference>
<proteinExistence type="predicted"/>
<dbReference type="RefSeq" id="WP_173844221.1">
    <property type="nucleotide sequence ID" value="NZ_JAAIMP010000007.1"/>
</dbReference>
<dbReference type="GO" id="GO:0016757">
    <property type="term" value="F:glycosyltransferase activity"/>
    <property type="evidence" value="ECO:0007669"/>
    <property type="project" value="InterPro"/>
</dbReference>
<dbReference type="Pfam" id="PF13439">
    <property type="entry name" value="Glyco_transf_4"/>
    <property type="match status" value="1"/>
</dbReference>
<name>A0AAX0BNJ4_9FIRM</name>
<feature type="domain" description="Glycosyltransferase subfamily 4-like N-terminal" evidence="2">
    <location>
        <begin position="13"/>
        <end position="185"/>
    </location>
</feature>
<dbReference type="InterPro" id="IPR050194">
    <property type="entry name" value="Glycosyltransferase_grp1"/>
</dbReference>
<gene>
    <name evidence="3" type="ORF">G4312_06825</name>
</gene>
<organism evidence="3 4">
    <name type="scientific">Agathobacter rectalis</name>
    <dbReference type="NCBI Taxonomy" id="39491"/>
    <lineage>
        <taxon>Bacteria</taxon>
        <taxon>Bacillati</taxon>
        <taxon>Bacillota</taxon>
        <taxon>Clostridia</taxon>
        <taxon>Lachnospirales</taxon>
        <taxon>Lachnospiraceae</taxon>
        <taxon>Agathobacter</taxon>
    </lineage>
</organism>
<dbReference type="EMBL" id="JAAIMP010000007">
    <property type="protein sequence ID" value="NSC77006.1"/>
    <property type="molecule type" value="Genomic_DNA"/>
</dbReference>
<reference evidence="3" key="1">
    <citation type="journal article" date="2020" name="Cell Host Microbe">
        <title>Functional and Genomic Variation between Human-Derived Isolates of Lachnospiraceae Reveals Inter- and Intra-Species Diversity.</title>
        <authorList>
            <person name="Sorbara M.T."/>
            <person name="Littmann E.R."/>
            <person name="Fontana E."/>
            <person name="Moody T.U."/>
            <person name="Kohout C.E."/>
            <person name="Gjonbalaj M."/>
            <person name="Eaton V."/>
            <person name="Seok R."/>
            <person name="Leiner I.M."/>
            <person name="Pamer E.G."/>
        </authorList>
    </citation>
    <scope>NUCLEOTIDE SEQUENCE</scope>
    <source>
        <strain evidence="3">MSK.16.45</strain>
    </source>
</reference>
<dbReference type="Pfam" id="PF00534">
    <property type="entry name" value="Glycos_transf_1"/>
    <property type="match status" value="1"/>
</dbReference>
<dbReference type="AlphaFoldDB" id="A0AAX0BNJ4"/>
<comment type="caution">
    <text evidence="3">The sequence shown here is derived from an EMBL/GenBank/DDBJ whole genome shotgun (WGS) entry which is preliminary data.</text>
</comment>
<evidence type="ECO:0000313" key="4">
    <source>
        <dbReference type="Proteomes" id="UP001193756"/>
    </source>
</evidence>
<sequence length="385" mass="44153">MKVLVVAHESEFIGGANRALFAILKYWKNSENIQFDVLVPDNQGDFVEALEKMNINHYAIKYFKVFSELKGDYKDAFRKINVYRKDLYNYFAAKKIGNKLVCNRYDAVYTNTRMSSMGSWIAQRLQIPHIIHIREFGNKNTYWGPSNLKRINKTSNRVIVISKALAKEIEKAVEKSKMVISYDGVIYQGKEKQKSDEYVDILLTGRITEAKSQEEAVMAIAELKKRGLSELVRLHFAGSVPVNSKFARRYYNRILDLIKKYNIEKQIIFHGEVSSMDLLRQNMDIELMCAERETFGWVTVEGMRSGLLVIGANTGATPEIITNMKTGLLYTHGDARDLADKIEWVLKNPSSADEIRKNGKKFSDESFTIEENGTDVYRAIMSCQN</sequence>
<dbReference type="PANTHER" id="PTHR45947:SF3">
    <property type="entry name" value="SULFOQUINOVOSYL TRANSFERASE SQD2"/>
    <property type="match status" value="1"/>
</dbReference>
<evidence type="ECO:0000313" key="3">
    <source>
        <dbReference type="EMBL" id="NSC77006.1"/>
    </source>
</evidence>
<dbReference type="CDD" id="cd03801">
    <property type="entry name" value="GT4_PimA-like"/>
    <property type="match status" value="1"/>
</dbReference>
<dbReference type="PANTHER" id="PTHR45947">
    <property type="entry name" value="SULFOQUINOVOSYL TRANSFERASE SQD2"/>
    <property type="match status" value="1"/>
</dbReference>
<dbReference type="InterPro" id="IPR028098">
    <property type="entry name" value="Glyco_trans_4-like_N"/>
</dbReference>
<evidence type="ECO:0000259" key="2">
    <source>
        <dbReference type="Pfam" id="PF13439"/>
    </source>
</evidence>
<reference evidence="3" key="2">
    <citation type="submission" date="2020-02" db="EMBL/GenBank/DDBJ databases">
        <authorList>
            <person name="Littmann E."/>
            <person name="Sorbara M."/>
        </authorList>
    </citation>
    <scope>NUCLEOTIDE SEQUENCE</scope>
    <source>
        <strain evidence="3">MSK.16.45</strain>
    </source>
</reference>
<dbReference type="InterPro" id="IPR001296">
    <property type="entry name" value="Glyco_trans_1"/>
</dbReference>
<evidence type="ECO:0000259" key="1">
    <source>
        <dbReference type="Pfam" id="PF00534"/>
    </source>
</evidence>